<reference evidence="1 2" key="1">
    <citation type="submission" date="2021-01" db="EMBL/GenBank/DDBJ databases">
        <title>Chromosome-level genome assembly of a human fungal pathogen reveals clustering of transcriptionally co-regulated genes.</title>
        <authorList>
            <person name="Voorhies M."/>
            <person name="Cohen S."/>
            <person name="Shea T.P."/>
            <person name="Petrus S."/>
            <person name="Munoz J.F."/>
            <person name="Poplawski S."/>
            <person name="Goldman W.E."/>
            <person name="Michael T."/>
            <person name="Cuomo C.A."/>
            <person name="Sil A."/>
            <person name="Beyhan S."/>
        </authorList>
    </citation>
    <scope>NUCLEOTIDE SEQUENCE [LARGE SCALE GENOMIC DNA]</scope>
    <source>
        <strain evidence="1 2">G184AR</strain>
    </source>
</reference>
<dbReference type="OrthoDB" id="4540736at2759"/>
<accession>A0A8H8D609</accession>
<dbReference type="AlphaFoldDB" id="A0A8H8D609"/>
<protein>
    <submittedName>
        <fullName evidence="1">Uncharacterized protein</fullName>
    </submittedName>
</protein>
<name>A0A8H8D609_AJECA</name>
<evidence type="ECO:0000313" key="2">
    <source>
        <dbReference type="Proteomes" id="UP000670092"/>
    </source>
</evidence>
<gene>
    <name evidence="1" type="ORF">I7I52_00792</name>
</gene>
<sequence>MVDSQVYVTGVVDFDATQTEAFGMCIFGVYESFCDVMKDQKWSFFDELAGDGSERNVRDVLETAFWIQYGLQYRWR</sequence>
<dbReference type="VEuPathDB" id="FungiDB:I7I52_00792"/>
<proteinExistence type="predicted"/>
<organism evidence="1 2">
    <name type="scientific">Ajellomyces capsulatus</name>
    <name type="common">Darling's disease fungus</name>
    <name type="synonym">Histoplasma capsulatum</name>
    <dbReference type="NCBI Taxonomy" id="5037"/>
    <lineage>
        <taxon>Eukaryota</taxon>
        <taxon>Fungi</taxon>
        <taxon>Dikarya</taxon>
        <taxon>Ascomycota</taxon>
        <taxon>Pezizomycotina</taxon>
        <taxon>Eurotiomycetes</taxon>
        <taxon>Eurotiomycetidae</taxon>
        <taxon>Onygenales</taxon>
        <taxon>Ajellomycetaceae</taxon>
        <taxon>Histoplasma</taxon>
    </lineage>
</organism>
<comment type="caution">
    <text evidence="1">The sequence shown here is derived from an EMBL/GenBank/DDBJ whole genome shotgun (WGS) entry which is preliminary data.</text>
</comment>
<evidence type="ECO:0000313" key="1">
    <source>
        <dbReference type="EMBL" id="KAG5302971.1"/>
    </source>
</evidence>
<dbReference type="EMBL" id="JAEVHI010000001">
    <property type="protein sequence ID" value="KAG5302971.1"/>
    <property type="molecule type" value="Genomic_DNA"/>
</dbReference>
<dbReference type="Proteomes" id="UP000670092">
    <property type="component" value="Unassembled WGS sequence"/>
</dbReference>